<evidence type="ECO:0000313" key="3">
    <source>
        <dbReference type="EMBL" id="PUA40661.1"/>
    </source>
</evidence>
<reference evidence="3 4" key="1">
    <citation type="submission" date="2018-03" db="EMBL/GenBank/DDBJ databases">
        <title>Genome sequence of Paenibacillus elgii strain AC13 an antimicrobial compound producing bacteria.</title>
        <authorList>
            <person name="Kurokawa A.S."/>
            <person name="Araujo J.F."/>
            <person name="Costa R.A."/>
            <person name="Ortega D.B."/>
            <person name="Pires A.S."/>
            <person name="Pappas G.J.Jr."/>
            <person name="Franco O.L."/>
            <person name="Barreto C."/>
            <person name="Magalhaes B.S."/>
            <person name="Kruger R.H."/>
        </authorList>
    </citation>
    <scope>NUCLEOTIDE SEQUENCE [LARGE SCALE GENOMIC DNA]</scope>
    <source>
        <strain evidence="3 4">AC13</strain>
    </source>
</reference>
<organism evidence="3 4">
    <name type="scientific">Paenibacillus elgii</name>
    <dbReference type="NCBI Taxonomy" id="189691"/>
    <lineage>
        <taxon>Bacteria</taxon>
        <taxon>Bacillati</taxon>
        <taxon>Bacillota</taxon>
        <taxon>Bacilli</taxon>
        <taxon>Bacillales</taxon>
        <taxon>Paenibacillaceae</taxon>
        <taxon>Paenibacillus</taxon>
    </lineage>
</organism>
<evidence type="ECO:0000313" key="4">
    <source>
        <dbReference type="Proteomes" id="UP000244184"/>
    </source>
</evidence>
<dbReference type="Pfam" id="PF05183">
    <property type="entry name" value="RdRP"/>
    <property type="match status" value="1"/>
</dbReference>
<feature type="coiled-coil region" evidence="1">
    <location>
        <begin position="944"/>
        <end position="971"/>
    </location>
</feature>
<keyword evidence="1" id="KW-0175">Coiled coil</keyword>
<dbReference type="InterPro" id="IPR057596">
    <property type="entry name" value="RDRP_core"/>
</dbReference>
<dbReference type="Proteomes" id="UP000244184">
    <property type="component" value="Unassembled WGS sequence"/>
</dbReference>
<evidence type="ECO:0000256" key="1">
    <source>
        <dbReference type="SAM" id="Coils"/>
    </source>
</evidence>
<gene>
    <name evidence="3" type="ORF">C8Z91_02195</name>
</gene>
<protein>
    <recommendedName>
        <fullName evidence="2">RDRP core domain-containing protein</fullName>
    </recommendedName>
</protein>
<dbReference type="GO" id="GO:0003968">
    <property type="term" value="F:RNA-directed RNA polymerase activity"/>
    <property type="evidence" value="ECO:0007669"/>
    <property type="project" value="InterPro"/>
</dbReference>
<sequence>MSDKQKRSQYKIKLFHFHELSISFNQLSLPENTNRIITVSNSIYLDQLQQVVALHDPFDSFTDAIFMLKADGMDDDDQSQLALFERMLREGIYYKGAKYVRSIKSPAMSRTQRTEFIKEKYYADLRNRISLGHFPTLTNINKWEAALGVSRSTAIPVPYLPRIVVIPDYEKDCIIEDVWKIEECAKDTDQQKLVLAEKKKQREYFKAKKEQRPSLAILETLPRLPNKQAIIRGIETTVPDQSEFKTFSGWDKENRRVKIDQIAHPTHAAEIKGELRPCYSLDQTEEIPHIEISEESLGLKRTVYPQYKNEQVQFFDGQGLMSFEFAERIGQHLGLSYSPNAVQGRLPYIKGNFIRFDILKWFEKNNISKITDIFGESQSIIDERGRPIDLIITKSCFKAWHRYIDGQARPECQFKNIHDYEKRLAEYQHTHFWVANYAKPSYQLNPYTPLTYQYIHALNLTLDDLYKLCSPLMKVVKIIVNGKKADTTNRWVRDIAYTKAFLNMLVQDHHEANDADDMDDSEDPNNELTLEQQKKFTSEINQAIDLNELMLYDANVRKYMIKQAMQKVQDMLKGRIPIRGSYFYMTNDPIAFMEHAVGKPVRGVLEQNQAFMNRKHGTHALFRSPLTIFNEVAKLEFIKVHNAYLRHLDNVIVLNCHDLTLIRLGLADVDGDTALCTNDSTILAAVIEAPTIINEDDKKVADPVPNDTDSIVNMELKSLHNLTGRCTNVNTFFQNLALEEGNLQSRVLENSVLKFLQGQIIDATKNGRDVEIPYVLDKFVYKLPYFFRFINGGTEDEYQRIIKSPFNKFCVEAEKYIKTTFQMKDGKLDQSTLGIESTKQLLQDLSKVSQSKYLAYLDLIEPLYKEYNKKKTRIDYRRKQFNELKKWERDDETRKTISEEYANLKIEYKTKCEAICPFPSVLASVAVEIAYNKYGTHGFAWLFIDGLLENLKKHENIVKKEVRRINRLTNQAVEGNELTVQDGVASVDDLEFKFDAPDGVYPLFEIMGQFYMSYETKRKVNVQTSDTPALLDGGSTRQKLEGYKLGFSTLKQSKDESQAVADEVAGKKMMIRINGNYVNVVNSNGDIKCCIPSDNLIQREEKWSFFDFDGAEIEFVSIETVTKSSFKAIVNID</sequence>
<dbReference type="RefSeq" id="WP_108530059.1">
    <property type="nucleotide sequence ID" value="NZ_PYHP01000007.1"/>
</dbReference>
<feature type="domain" description="RDRP core" evidence="2">
    <location>
        <begin position="547"/>
        <end position="777"/>
    </location>
</feature>
<accession>A0A2T6G935</accession>
<dbReference type="AlphaFoldDB" id="A0A2T6G935"/>
<dbReference type="EMBL" id="PYHP01000007">
    <property type="protein sequence ID" value="PUA40661.1"/>
    <property type="molecule type" value="Genomic_DNA"/>
</dbReference>
<proteinExistence type="predicted"/>
<name>A0A2T6G935_9BACL</name>
<comment type="caution">
    <text evidence="3">The sequence shown here is derived from an EMBL/GenBank/DDBJ whole genome shotgun (WGS) entry which is preliminary data.</text>
</comment>
<evidence type="ECO:0000259" key="2">
    <source>
        <dbReference type="Pfam" id="PF05183"/>
    </source>
</evidence>